<dbReference type="Proteomes" id="UP000053611">
    <property type="component" value="Unassembled WGS sequence"/>
</dbReference>
<dbReference type="SMART" id="SM00543">
    <property type="entry name" value="MIF4G"/>
    <property type="match status" value="2"/>
</dbReference>
<dbReference type="GO" id="GO:0005737">
    <property type="term" value="C:cytoplasm"/>
    <property type="evidence" value="ECO:0007669"/>
    <property type="project" value="UniProtKB-SubCell"/>
</dbReference>
<dbReference type="EMBL" id="KQ087182">
    <property type="protein sequence ID" value="KLT45352.1"/>
    <property type="molecule type" value="Genomic_DNA"/>
</dbReference>
<comment type="subcellular location">
    <subcellularLocation>
        <location evidence="1">Cytoplasm</location>
    </subcellularLocation>
</comment>
<feature type="region of interest" description="Disordered" evidence="3">
    <location>
        <begin position="374"/>
        <end position="407"/>
    </location>
</feature>
<dbReference type="STRING" id="879819.A0A0J0XW91"/>
<dbReference type="InterPro" id="IPR016024">
    <property type="entry name" value="ARM-type_fold"/>
</dbReference>
<feature type="compositionally biased region" description="Acidic residues" evidence="3">
    <location>
        <begin position="943"/>
        <end position="968"/>
    </location>
</feature>
<dbReference type="InterPro" id="IPR003890">
    <property type="entry name" value="MIF4G-like_typ-3"/>
</dbReference>
<evidence type="ECO:0000256" key="3">
    <source>
        <dbReference type="SAM" id="MobiDB-lite"/>
    </source>
</evidence>
<evidence type="ECO:0000259" key="4">
    <source>
        <dbReference type="SMART" id="SM00543"/>
    </source>
</evidence>
<feature type="compositionally biased region" description="Acidic residues" evidence="3">
    <location>
        <begin position="921"/>
        <end position="931"/>
    </location>
</feature>
<dbReference type="PANTHER" id="PTHR12839:SF7">
    <property type="entry name" value="REGULATOR OF NONSENSE TRANSCRIPTS 2"/>
    <property type="match status" value="1"/>
</dbReference>
<dbReference type="Pfam" id="PF02854">
    <property type="entry name" value="MIF4G"/>
    <property type="match status" value="2"/>
</dbReference>
<evidence type="ECO:0000313" key="6">
    <source>
        <dbReference type="Proteomes" id="UP000053611"/>
    </source>
</evidence>
<gene>
    <name evidence="5" type="ORF">CC85DRAFT_306830</name>
</gene>
<feature type="domain" description="MIF4G" evidence="4">
    <location>
        <begin position="471"/>
        <end position="663"/>
    </location>
</feature>
<proteinExistence type="predicted"/>
<dbReference type="GeneID" id="28986317"/>
<feature type="region of interest" description="Disordered" evidence="3">
    <location>
        <begin position="920"/>
        <end position="968"/>
    </location>
</feature>
<reference evidence="5 6" key="1">
    <citation type="submission" date="2015-03" db="EMBL/GenBank/DDBJ databases">
        <title>Genomics and transcriptomics of the oil-accumulating basidiomycete yeast T. oleaginosus allow insights into substrate utilization and the diverse evolutionary trajectories of mating systems in fungi.</title>
        <authorList>
            <consortium name="DOE Joint Genome Institute"/>
            <person name="Kourist R."/>
            <person name="Kracht O."/>
            <person name="Bracharz F."/>
            <person name="Lipzen A."/>
            <person name="Nolan M."/>
            <person name="Ohm R."/>
            <person name="Grigoriev I."/>
            <person name="Sun S."/>
            <person name="Heitman J."/>
            <person name="Bruck T."/>
            <person name="Nowrousian M."/>
        </authorList>
    </citation>
    <scope>NUCLEOTIDE SEQUENCE [LARGE SCALE GENOMIC DNA]</scope>
    <source>
        <strain evidence="5 6">IBC0246</strain>
    </source>
</reference>
<dbReference type="GO" id="GO:0000184">
    <property type="term" value="P:nuclear-transcribed mRNA catabolic process, nonsense-mediated decay"/>
    <property type="evidence" value="ECO:0007669"/>
    <property type="project" value="InterPro"/>
</dbReference>
<keyword evidence="2" id="KW-0963">Cytoplasm</keyword>
<name>A0A0J0XW91_9TREE</name>
<evidence type="ECO:0000256" key="1">
    <source>
        <dbReference type="ARBA" id="ARBA00004496"/>
    </source>
</evidence>
<dbReference type="Gene3D" id="4.10.80.160">
    <property type="match status" value="1"/>
</dbReference>
<dbReference type="GO" id="GO:0035145">
    <property type="term" value="C:exon-exon junction complex"/>
    <property type="evidence" value="ECO:0007669"/>
    <property type="project" value="TreeGrafter"/>
</dbReference>
<dbReference type="Gene3D" id="1.25.40.180">
    <property type="match status" value="3"/>
</dbReference>
<feature type="region of interest" description="Disordered" evidence="3">
    <location>
        <begin position="421"/>
        <end position="464"/>
    </location>
</feature>
<dbReference type="PANTHER" id="PTHR12839">
    <property type="entry name" value="NONSENSE-MEDIATED MRNA DECAY PROTEIN 2 UP-FRAMESHIFT SUPPRESSOR 2"/>
    <property type="match status" value="1"/>
</dbReference>
<organism evidence="5 6">
    <name type="scientific">Cutaneotrichosporon oleaginosum</name>
    <dbReference type="NCBI Taxonomy" id="879819"/>
    <lineage>
        <taxon>Eukaryota</taxon>
        <taxon>Fungi</taxon>
        <taxon>Dikarya</taxon>
        <taxon>Basidiomycota</taxon>
        <taxon>Agaricomycotina</taxon>
        <taxon>Tremellomycetes</taxon>
        <taxon>Trichosporonales</taxon>
        <taxon>Trichosporonaceae</taxon>
        <taxon>Cutaneotrichosporon</taxon>
    </lineage>
</organism>
<feature type="domain" description="MIF4G" evidence="4">
    <location>
        <begin position="678"/>
        <end position="886"/>
    </location>
</feature>
<dbReference type="GO" id="GO:0003723">
    <property type="term" value="F:RNA binding"/>
    <property type="evidence" value="ECO:0007669"/>
    <property type="project" value="InterPro"/>
</dbReference>
<evidence type="ECO:0000256" key="2">
    <source>
        <dbReference type="ARBA" id="ARBA00022490"/>
    </source>
</evidence>
<dbReference type="InterPro" id="IPR039762">
    <property type="entry name" value="Nmd2/UPF2"/>
</dbReference>
<dbReference type="RefSeq" id="XP_018281843.1">
    <property type="nucleotide sequence ID" value="XM_018425714.1"/>
</dbReference>
<feature type="region of interest" description="Disordered" evidence="3">
    <location>
        <begin position="1091"/>
        <end position="1111"/>
    </location>
</feature>
<dbReference type="InterPro" id="IPR007193">
    <property type="entry name" value="Upf2/Nmd2_C"/>
</dbReference>
<dbReference type="Pfam" id="PF04050">
    <property type="entry name" value="Upf2"/>
    <property type="match status" value="1"/>
</dbReference>
<dbReference type="SUPFAM" id="SSF48371">
    <property type="entry name" value="ARM repeat"/>
    <property type="match status" value="2"/>
</dbReference>
<feature type="compositionally biased region" description="Basic and acidic residues" evidence="3">
    <location>
        <begin position="932"/>
        <end position="942"/>
    </location>
</feature>
<feature type="compositionally biased region" description="Basic and acidic residues" evidence="3">
    <location>
        <begin position="374"/>
        <end position="388"/>
    </location>
</feature>
<accession>A0A0J0XW91</accession>
<sequence>MSTADYVAKYPRRRELLKTVDTYWIDDPYRPPGQLDSSLKKHTTLINRLKAALLIGPSDAIIKEIDGLVLSKYTAEIVAAVVDGASRGRGDPEVAVEIIVHLHKRLAPDFLPQLLSPLLAILAPAPPPAKDATEKDREKEDKERIARQRPVLRIVAELAMLMAWPEGALKGAAEVGKVLKTLMNNDPQFTNIPLMSTFLKHFNRAYLGPLPPKDGIAPEALPEGVEELIPVEVQRQMRDLFVKYFDMASKTLVKGQLKLLEQDKRNHEAYIKSGEIFEDRQHAYERMTRAVERLTTGVQGLADLLGLEAPVLPTAASLGKSGLQIVNTTSSFAVRDDGVVPGGIWDDEEERRFYEDLPDLLDLVPPTLLGVKDKKLEKEEDEKGRAPEGEVAEGDVSADAEARKRDEEDIRRQLELMALEGVSSEEEAVPLDRVESTVSDEAGPAEQEAHEEEPQPAADAAADEEIQSGPAARLTALFAALPEAVNREMIDKLAVEFAFLNSKAARRRLVRFIASVPKSRTDLLPHYSRFVAILDKYMPDVGKGIIETLDEEMRYLQRKRTIRELDSIRLKNVRFYGELAKFKVARPYTILHVLKVFVDNFKFNVENIANLLETCGRFLLRSEGTSETAKRMIELMRRKQSVTHLDQRLNIMLENAFYQCNPPERVAREVVELPPMQLYIQHLLYDALTKRTQDKVLLLLRKMHWEDPETADFLLRTFTEVWEVKYENIGRIAALVYDLQRYHVDFAVAVVDQVMEDIRIGLEENIFKFNQRRIASVKFLAELYMYRVVNAAVIFEVLWQLLSFGHPEGFPVPGRDSPIDSVQDFFRVRLACVILDTCGSCFGKGSLRRRSDHYLVVLQLYAVCKADMPMDVDFMLDDLLETLRPKGRPKGVKDGPAINRLRTFQEAAQALDAMLAANVTDQDDDDDEEEGERSNEGALERIDDTDDEEEEEEEETELPMADDDDEDDVVVIREQPKELDEFDERAQDEFERDFARMLADTTVERKAAPPVFDQAVPMFRKRPQNGEPEAGKMQFMLLSKKGNKPQVRSVDIPIDSSIASSVRTHQAESRAEQEQLKRLVLQNEKRLEHEDLSNVEQSMSRRGIKVRITNS</sequence>
<keyword evidence="6" id="KW-1185">Reference proteome</keyword>
<evidence type="ECO:0000313" key="5">
    <source>
        <dbReference type="EMBL" id="KLT45352.1"/>
    </source>
</evidence>
<dbReference type="OrthoDB" id="27832at2759"/>
<protein>
    <submittedName>
        <fullName evidence="5">ARM repeat-containing protein</fullName>
    </submittedName>
</protein>
<dbReference type="AlphaFoldDB" id="A0A0J0XW91"/>